<evidence type="ECO:0000313" key="2">
    <source>
        <dbReference type="Proteomes" id="UP001165960"/>
    </source>
</evidence>
<accession>A0ACC2T3Z3</accession>
<proteinExistence type="predicted"/>
<gene>
    <name evidence="1" type="ORF">DSO57_1020079</name>
</gene>
<dbReference type="EMBL" id="QTSX02003643">
    <property type="protein sequence ID" value="KAJ9069267.1"/>
    <property type="molecule type" value="Genomic_DNA"/>
</dbReference>
<protein>
    <submittedName>
        <fullName evidence="1">Uncharacterized protein</fullName>
    </submittedName>
</protein>
<sequence length="103" mass="11893">MAYSYIEDTLMDCLLIGAVFTACGGWGHLVPVSQLCLPLCNWSFESWNSQLAWTQMLMILAYVCQRLDDNQYLFPAHKRPLVSIWRPNKHPHCSDPYCSTHNE</sequence>
<name>A0ACC2T3Z3_9FUNG</name>
<dbReference type="Proteomes" id="UP001165960">
    <property type="component" value="Unassembled WGS sequence"/>
</dbReference>
<evidence type="ECO:0000313" key="1">
    <source>
        <dbReference type="EMBL" id="KAJ9069267.1"/>
    </source>
</evidence>
<organism evidence="1 2">
    <name type="scientific">Entomophthora muscae</name>
    <dbReference type="NCBI Taxonomy" id="34485"/>
    <lineage>
        <taxon>Eukaryota</taxon>
        <taxon>Fungi</taxon>
        <taxon>Fungi incertae sedis</taxon>
        <taxon>Zoopagomycota</taxon>
        <taxon>Entomophthoromycotina</taxon>
        <taxon>Entomophthoromycetes</taxon>
        <taxon>Entomophthorales</taxon>
        <taxon>Entomophthoraceae</taxon>
        <taxon>Entomophthora</taxon>
    </lineage>
</organism>
<comment type="caution">
    <text evidence="1">The sequence shown here is derived from an EMBL/GenBank/DDBJ whole genome shotgun (WGS) entry which is preliminary data.</text>
</comment>
<keyword evidence="2" id="KW-1185">Reference proteome</keyword>
<reference evidence="1" key="1">
    <citation type="submission" date="2022-04" db="EMBL/GenBank/DDBJ databases">
        <title>Genome of the entomopathogenic fungus Entomophthora muscae.</title>
        <authorList>
            <person name="Elya C."/>
            <person name="Lovett B.R."/>
            <person name="Lee E."/>
            <person name="Macias A.M."/>
            <person name="Hajek A.E."/>
            <person name="De Bivort B.L."/>
            <person name="Kasson M.T."/>
            <person name="De Fine Licht H.H."/>
            <person name="Stajich J.E."/>
        </authorList>
    </citation>
    <scope>NUCLEOTIDE SEQUENCE</scope>
    <source>
        <strain evidence="1">Berkeley</strain>
    </source>
</reference>